<evidence type="ECO:0000313" key="4">
    <source>
        <dbReference type="Proteomes" id="UP000054549"/>
    </source>
</evidence>
<keyword evidence="4" id="KW-1185">Reference proteome</keyword>
<feature type="region of interest" description="Disordered" evidence="1">
    <location>
        <begin position="1"/>
        <end position="30"/>
    </location>
</feature>
<feature type="compositionally biased region" description="Polar residues" evidence="1">
    <location>
        <begin position="184"/>
        <end position="203"/>
    </location>
</feature>
<reference evidence="3 4" key="1">
    <citation type="submission" date="2014-04" db="EMBL/GenBank/DDBJ databases">
        <title>Evolutionary Origins and Diversification of the Mycorrhizal Mutualists.</title>
        <authorList>
            <consortium name="DOE Joint Genome Institute"/>
            <consortium name="Mycorrhizal Genomics Consortium"/>
            <person name="Kohler A."/>
            <person name="Kuo A."/>
            <person name="Nagy L.G."/>
            <person name="Floudas D."/>
            <person name="Copeland A."/>
            <person name="Barry K.W."/>
            <person name="Cichocki N."/>
            <person name="Veneault-Fourrey C."/>
            <person name="LaButti K."/>
            <person name="Lindquist E.A."/>
            <person name="Lipzen A."/>
            <person name="Lundell T."/>
            <person name="Morin E."/>
            <person name="Murat C."/>
            <person name="Riley R."/>
            <person name="Ohm R."/>
            <person name="Sun H."/>
            <person name="Tunlid A."/>
            <person name="Henrissat B."/>
            <person name="Grigoriev I.V."/>
            <person name="Hibbett D.S."/>
            <person name="Martin F."/>
        </authorList>
    </citation>
    <scope>NUCLEOTIDE SEQUENCE [LARGE SCALE GENOMIC DNA]</scope>
    <source>
        <strain evidence="3 4">Koide BX008</strain>
    </source>
</reference>
<dbReference type="AlphaFoldDB" id="A0A0C2SWR5"/>
<dbReference type="Proteomes" id="UP000054549">
    <property type="component" value="Unassembled WGS sequence"/>
</dbReference>
<organism evidence="3 4">
    <name type="scientific">Amanita muscaria (strain Koide BX008)</name>
    <dbReference type="NCBI Taxonomy" id="946122"/>
    <lineage>
        <taxon>Eukaryota</taxon>
        <taxon>Fungi</taxon>
        <taxon>Dikarya</taxon>
        <taxon>Basidiomycota</taxon>
        <taxon>Agaricomycotina</taxon>
        <taxon>Agaricomycetes</taxon>
        <taxon>Agaricomycetidae</taxon>
        <taxon>Agaricales</taxon>
        <taxon>Pluteineae</taxon>
        <taxon>Amanitaceae</taxon>
        <taxon>Amanita</taxon>
    </lineage>
</organism>
<dbReference type="InterPro" id="IPR045341">
    <property type="entry name" value="DUF6532"/>
</dbReference>
<feature type="domain" description="DUF6532" evidence="2">
    <location>
        <begin position="240"/>
        <end position="413"/>
    </location>
</feature>
<dbReference type="HOGENOM" id="CLU_484066_0_0_1"/>
<protein>
    <recommendedName>
        <fullName evidence="2">DUF6532 domain-containing protein</fullName>
    </recommendedName>
</protein>
<accession>A0A0C2SWR5</accession>
<evidence type="ECO:0000313" key="3">
    <source>
        <dbReference type="EMBL" id="KIL58544.1"/>
    </source>
</evidence>
<feature type="compositionally biased region" description="Basic and acidic residues" evidence="1">
    <location>
        <begin position="215"/>
        <end position="227"/>
    </location>
</feature>
<proteinExistence type="predicted"/>
<feature type="region of interest" description="Disordered" evidence="1">
    <location>
        <begin position="51"/>
        <end position="82"/>
    </location>
</feature>
<feature type="compositionally biased region" description="Basic and acidic residues" evidence="1">
    <location>
        <begin position="51"/>
        <end position="60"/>
    </location>
</feature>
<dbReference type="InParanoid" id="A0A0C2SWR5"/>
<evidence type="ECO:0000256" key="1">
    <source>
        <dbReference type="SAM" id="MobiDB-lite"/>
    </source>
</evidence>
<feature type="region of interest" description="Disordered" evidence="1">
    <location>
        <begin position="94"/>
        <end position="227"/>
    </location>
</feature>
<dbReference type="EMBL" id="KN818335">
    <property type="protein sequence ID" value="KIL58544.1"/>
    <property type="molecule type" value="Genomic_DNA"/>
</dbReference>
<dbReference type="OrthoDB" id="3268768at2759"/>
<gene>
    <name evidence="3" type="ORF">M378DRAFT_15456</name>
</gene>
<dbReference type="Pfam" id="PF20149">
    <property type="entry name" value="DUF6532"/>
    <property type="match status" value="1"/>
</dbReference>
<sequence>MSDVDDPVPEKRPRNPSARQKQLNDQKRDAALASLQWEQKILEKWKKEILRQDEESHGESSPESQDEEDQGYRKQAGGGFTSGAVIQSKGVVHTFTQSASRSSKKRKLVREDVYQSSPVAPGVRQPLISVSTNVRRAMSSPGPQLESRYQNSPVRDVADEDTDNHNFHDDLLDFSDTPGHQPARATNNSESGPNPTIEPSSTNKSRHQLQPAPFRDGKSPGKNRKASDYEEGVEKMLLNAMHEYACLVLSHDAFPDDATKGKWARLVWKNACEEVETYYELSSRMARLYPQISDRDCWVCSLLKDACREHFKEHFKFKKGTSEESKVYNKNLRHTLLVDDLFHHKNREEGTGYAEGYIIADTLEMALFEDELSYGVKYHKYFSPISTNLLALVFALLEFLIDEWSTGVQRLNEWTELSPNVTKNIRTKLFKRLMTRAGAPNGPPNVAASMTTAMRAKVQQDLQGRTGETDSENDK</sequence>
<name>A0A0C2SWR5_AMAMK</name>
<dbReference type="STRING" id="946122.A0A0C2SWR5"/>
<evidence type="ECO:0000259" key="2">
    <source>
        <dbReference type="Pfam" id="PF20149"/>
    </source>
</evidence>